<organism evidence="19 20">
    <name type="scientific">Exophiala viscosa</name>
    <dbReference type="NCBI Taxonomy" id="2486360"/>
    <lineage>
        <taxon>Eukaryota</taxon>
        <taxon>Fungi</taxon>
        <taxon>Dikarya</taxon>
        <taxon>Ascomycota</taxon>
        <taxon>Pezizomycotina</taxon>
        <taxon>Eurotiomycetes</taxon>
        <taxon>Chaetothyriomycetidae</taxon>
        <taxon>Chaetothyriales</taxon>
        <taxon>Herpotrichiellaceae</taxon>
        <taxon>Exophiala</taxon>
    </lineage>
</organism>
<dbReference type="InterPro" id="IPR025527">
    <property type="entry name" value="HUWE1/Rev1_UBM"/>
</dbReference>
<keyword evidence="9 15" id="KW-0460">Magnesium</keyword>
<dbReference type="GO" id="GO:0003887">
    <property type="term" value="F:DNA-directed DNA polymerase activity"/>
    <property type="evidence" value="ECO:0007669"/>
    <property type="project" value="InterPro"/>
</dbReference>
<protein>
    <recommendedName>
        <fullName evidence="3 14">DNA repair protein REV1</fullName>
        <ecNumber evidence="14">2.7.7.-</ecNumber>
    </recommendedName>
</protein>
<dbReference type="GO" id="GO:0046872">
    <property type="term" value="F:metal ion binding"/>
    <property type="evidence" value="ECO:0007669"/>
    <property type="project" value="UniProtKB-KW"/>
</dbReference>
<dbReference type="CDD" id="cd17719">
    <property type="entry name" value="BRCT_Rev1"/>
    <property type="match status" value="1"/>
</dbReference>
<dbReference type="SUPFAM" id="SSF100879">
    <property type="entry name" value="Lesion bypass DNA polymerase (Y-family), little finger domain"/>
    <property type="match status" value="1"/>
</dbReference>
<dbReference type="GO" id="GO:0006281">
    <property type="term" value="P:DNA repair"/>
    <property type="evidence" value="ECO:0007669"/>
    <property type="project" value="UniProtKB-KW"/>
</dbReference>
<dbReference type="PANTHER" id="PTHR45990:SF1">
    <property type="entry name" value="DNA REPAIR PROTEIN REV1"/>
    <property type="match status" value="1"/>
</dbReference>
<dbReference type="Pfam" id="PF11799">
    <property type="entry name" value="IMS_C"/>
    <property type="match status" value="1"/>
</dbReference>
<evidence type="ECO:0000256" key="11">
    <source>
        <dbReference type="ARBA" id="ARBA00023204"/>
    </source>
</evidence>
<feature type="region of interest" description="Disordered" evidence="16">
    <location>
        <begin position="771"/>
        <end position="822"/>
    </location>
</feature>
<evidence type="ECO:0000256" key="2">
    <source>
        <dbReference type="ARBA" id="ARBA00010945"/>
    </source>
</evidence>
<dbReference type="GO" id="GO:0003684">
    <property type="term" value="F:damaged DNA binding"/>
    <property type="evidence" value="ECO:0007669"/>
    <property type="project" value="UniProtKB-UniRule"/>
</dbReference>
<dbReference type="GO" id="GO:0070987">
    <property type="term" value="P:error-free translesion synthesis"/>
    <property type="evidence" value="ECO:0007669"/>
    <property type="project" value="UniProtKB-ARBA"/>
</dbReference>
<dbReference type="InterPro" id="IPR043128">
    <property type="entry name" value="Rev_trsase/Diguanyl_cyclase"/>
</dbReference>
<evidence type="ECO:0000313" key="20">
    <source>
        <dbReference type="Proteomes" id="UP001203852"/>
    </source>
</evidence>
<dbReference type="EC" id="2.7.7.-" evidence="14"/>
<sequence>MGSRLEKHSNFVRKRIESHTFSDEQGEEYEGSKFGGFADYMRRKKIKLQNLDAELRSNSADKPPIFRGVVVHVNGYTQPSLSDLHNLIVSHGGGFLQYLDGKTAVTHVVASHLTPKKTVEFARYRIVKPAWVVDSVKAGRLLPWNEYRLVDEGVTQKVLGFENGQVVSQASTQKHGYRDQSDTSWYTSQLRQQNGAISRQDEDRQETQPAEADAGADDMRDDEPVDSLDAELNDTPEQYDGKDTAAVTEERLSHESGFEDLQSNNNDPVWSMVVEEESHAQVDRTASPSDQAHNPEKRQLTAEEHNAILLSNPHMAKSSTANPDFINQYYRESRLHHLSTWKAELKAQMQARAQEKASSQKSKLSRRPGARRYIMHVDFDSFFAAVSLRKHPQLADKAVVIAHGSGPGSEIASCNYPARTFGIKNGMWMKTALGLCSDIKVLPYDYKAYEEASRQFYDSILAIDGIVQSISIDEALVDISDQCIKAGGSDGRAISEGSLYREQDIAQHIAEALRASVKEKTGCDVSVGIGGNILLAKVALRKAKPAGQHLIKPEEVLDFLGDLTVTELPGVAWSIGNKLEEIGIKYVKDIRACTKERLINTLGPKTGEKLWDYSRGFDKQEVGDQVVRKSVSAEINWGIRFINQQQAEEFVQSLCDELSKRLLEQLVKGKQLTMKIMRKAADAGMDPPKNLGHGKCDTFNKSVVLGVATNDGAIIGKEAISILRSYGFPPGELRGLGVQMQKLEPLKPLIASNTGLLESSQRRLQFKKPFAVSKLPEQPRPPAGLHSPKLKTIEDSIEEVPTPEKAKQETIPSALESAQDDDLSDQKLLNVSGTQFILPSQIDPTVLAELPADIRSKLAPKQKTILNSINRATRTDTPPADPLSRSASPFPNEVENALPRESQLDPEALAALPPELRDEVLAQYKAQETADRKPRTLTYSPQKPRSYTTSRRTPATPTKKQKTTSLFGKGRSKNASSSTLTQSNFVSLAKPVVGQGGEKLNDAEEISESFLNELPEDIRLEIMAEQKRNRMKARSGLNYESVRKKIKPSNQNESTTGGQQRLQLTRPPEKPTFTSQRLSSLPELRDATSAWVREFSSDGEGPDQEDAHALSEYLSKVVTVERDMAKAVAVVNWLGLVIEYENFPSELVRGSWESALSVLKRDVQLAVQERGLPPVVFDC</sequence>
<evidence type="ECO:0000313" key="19">
    <source>
        <dbReference type="EMBL" id="KAI1609899.1"/>
    </source>
</evidence>
<dbReference type="AlphaFoldDB" id="A0AAN6DNY0"/>
<dbReference type="SMART" id="SM00292">
    <property type="entry name" value="BRCT"/>
    <property type="match status" value="1"/>
</dbReference>
<feature type="compositionally biased region" description="Polar residues" evidence="16">
    <location>
        <begin position="1048"/>
        <end position="1063"/>
    </location>
</feature>
<dbReference type="InterPro" id="IPR036420">
    <property type="entry name" value="BRCT_dom_sf"/>
</dbReference>
<name>A0AAN6DNY0_9EURO</name>
<dbReference type="InterPro" id="IPR043502">
    <property type="entry name" value="DNA/RNA_pol_sf"/>
</dbReference>
<comment type="subcellular location">
    <subcellularLocation>
        <location evidence="1 14">Nucleus</location>
    </subcellularLocation>
</comment>
<dbReference type="FunFam" id="3.30.1490.100:FF:000001">
    <property type="entry name" value="DNA repair protein REV1"/>
    <property type="match status" value="1"/>
</dbReference>
<dbReference type="Gene3D" id="3.30.70.270">
    <property type="match status" value="1"/>
</dbReference>
<keyword evidence="11 14" id="KW-0234">DNA repair</keyword>
<dbReference type="InterPro" id="IPR001357">
    <property type="entry name" value="BRCT_dom"/>
</dbReference>
<keyword evidence="6 14" id="KW-0548">Nucleotidyltransferase</keyword>
<evidence type="ECO:0000256" key="10">
    <source>
        <dbReference type="ARBA" id="ARBA00023125"/>
    </source>
</evidence>
<dbReference type="CDD" id="cd01701">
    <property type="entry name" value="PolY_Rev1"/>
    <property type="match status" value="1"/>
</dbReference>
<dbReference type="Gene3D" id="6.10.250.1630">
    <property type="match status" value="2"/>
</dbReference>
<feature type="compositionally biased region" description="Basic and acidic residues" evidence="16">
    <location>
        <begin position="239"/>
        <end position="257"/>
    </location>
</feature>
<feature type="region of interest" description="Disordered" evidence="16">
    <location>
        <begin position="190"/>
        <end position="299"/>
    </location>
</feature>
<dbReference type="InterPro" id="IPR036775">
    <property type="entry name" value="DNA_pol_Y-fam_lit_finger_sf"/>
</dbReference>
<feature type="domain" description="UmuC" evidence="18">
    <location>
        <begin position="374"/>
        <end position="572"/>
    </location>
</feature>
<keyword evidence="8 14" id="KW-0227">DNA damage</keyword>
<dbReference type="Pfam" id="PF00817">
    <property type="entry name" value="IMS"/>
    <property type="match status" value="1"/>
</dbReference>
<dbReference type="Pfam" id="PF16727">
    <property type="entry name" value="REV1_C"/>
    <property type="match status" value="1"/>
</dbReference>
<evidence type="ECO:0000256" key="14">
    <source>
        <dbReference type="PIRNR" id="PIRNR036573"/>
    </source>
</evidence>
<dbReference type="Gene3D" id="1.20.58.1280">
    <property type="entry name" value="DNA repair protein Rev1, C-terminal domain"/>
    <property type="match status" value="1"/>
</dbReference>
<feature type="compositionally biased region" description="Acidic residues" evidence="16">
    <location>
        <begin position="214"/>
        <end position="234"/>
    </location>
</feature>
<dbReference type="InterPro" id="IPR017961">
    <property type="entry name" value="DNA_pol_Y-fam_little_finger"/>
</dbReference>
<comment type="function">
    <text evidence="13">Deoxycytidyl transferase involved in DNA repair. Transfers a dCMP residue from dCTP to the 3'-end of a DNA primer in a template-dependent reaction. May assist in the first step in the bypass of abasic lesions by the insertion of a nucleotide opposite the lesion. Required for normal induction of mutations by physical and chemical agents. Involved in mitochondrial DNA mutagenesis.</text>
</comment>
<evidence type="ECO:0000256" key="4">
    <source>
        <dbReference type="ARBA" id="ARBA00022634"/>
    </source>
</evidence>
<dbReference type="Pfam" id="PF16589">
    <property type="entry name" value="BRCT_2"/>
    <property type="match status" value="1"/>
</dbReference>
<dbReference type="SUPFAM" id="SSF52113">
    <property type="entry name" value="BRCT domain"/>
    <property type="match status" value="1"/>
</dbReference>
<proteinExistence type="inferred from homology"/>
<dbReference type="Gene3D" id="3.40.1170.60">
    <property type="match status" value="1"/>
</dbReference>
<keyword evidence="20" id="KW-1185">Reference proteome</keyword>
<evidence type="ECO:0000256" key="8">
    <source>
        <dbReference type="ARBA" id="ARBA00022763"/>
    </source>
</evidence>
<feature type="region of interest" description="Disordered" evidence="16">
    <location>
        <begin position="925"/>
        <end position="979"/>
    </location>
</feature>
<dbReference type="InterPro" id="IPR031991">
    <property type="entry name" value="Rev1_C"/>
</dbReference>
<comment type="similarity">
    <text evidence="2 14">Belongs to the DNA polymerase type-Y family.</text>
</comment>
<dbReference type="InterPro" id="IPR012112">
    <property type="entry name" value="REV1"/>
</dbReference>
<dbReference type="FunFam" id="3.40.50.10190:FF:000011">
    <property type="entry name" value="DNA repair protein REV1"/>
    <property type="match status" value="1"/>
</dbReference>
<dbReference type="FunFam" id="3.30.70.270:FF:000040">
    <property type="entry name" value="DNA repair protein REV1"/>
    <property type="match status" value="1"/>
</dbReference>
<keyword evidence="4 14" id="KW-0237">DNA synthesis</keyword>
<dbReference type="GO" id="GO:0005634">
    <property type="term" value="C:nucleus"/>
    <property type="evidence" value="ECO:0007669"/>
    <property type="project" value="UniProtKB-SubCell"/>
</dbReference>
<keyword evidence="5 14" id="KW-0808">Transferase</keyword>
<feature type="region of interest" description="Disordered" evidence="16">
    <location>
        <begin position="1032"/>
        <end position="1079"/>
    </location>
</feature>
<evidence type="ECO:0000256" key="1">
    <source>
        <dbReference type="ARBA" id="ARBA00004123"/>
    </source>
</evidence>
<dbReference type="GO" id="GO:0017125">
    <property type="term" value="F:deoxycytidyl transferase activity"/>
    <property type="evidence" value="ECO:0007669"/>
    <property type="project" value="TreeGrafter"/>
</dbReference>
<dbReference type="Gene3D" id="3.40.50.10190">
    <property type="entry name" value="BRCT domain"/>
    <property type="match status" value="1"/>
</dbReference>
<comment type="caution">
    <text evidence="19">The sequence shown here is derived from an EMBL/GenBank/DDBJ whole genome shotgun (WGS) entry which is preliminary data.</text>
</comment>
<gene>
    <name evidence="19" type="ORF">EDD36DRAFT_59510</name>
</gene>
<evidence type="ECO:0000259" key="18">
    <source>
        <dbReference type="PROSITE" id="PS50173"/>
    </source>
</evidence>
<dbReference type="Gene3D" id="1.10.150.20">
    <property type="entry name" value="5' to 3' exonuclease, C-terminal subdomain"/>
    <property type="match status" value="1"/>
</dbReference>
<feature type="domain" description="BRCT" evidence="17">
    <location>
        <begin position="61"/>
        <end position="149"/>
    </location>
</feature>
<keyword evidence="10 14" id="KW-0238">DNA-binding</keyword>
<reference evidence="19" key="1">
    <citation type="journal article" date="2022" name="bioRxiv">
        <title>Deciphering the potential niche of two novel black yeast fungi from a biological soil crust based on their genomes, phenotypes, and melanin regulation.</title>
        <authorList>
            <consortium name="DOE Joint Genome Institute"/>
            <person name="Carr E.C."/>
            <person name="Barton Q."/>
            <person name="Grambo S."/>
            <person name="Sullivan M."/>
            <person name="Renfro C.M."/>
            <person name="Kuo A."/>
            <person name="Pangilinan J."/>
            <person name="Lipzen A."/>
            <person name="Keymanesh K."/>
            <person name="Savage E."/>
            <person name="Barry K."/>
            <person name="Grigoriev I.V."/>
            <person name="Riekhof W.R."/>
            <person name="Harris S.S."/>
        </authorList>
    </citation>
    <scope>NUCLEOTIDE SEQUENCE</scope>
    <source>
        <strain evidence="19">JF 03-4F</strain>
    </source>
</reference>
<dbReference type="Pfam" id="PF21999">
    <property type="entry name" value="IMS_HHH_1"/>
    <property type="match status" value="1"/>
</dbReference>
<evidence type="ECO:0000256" key="6">
    <source>
        <dbReference type="ARBA" id="ARBA00022695"/>
    </source>
</evidence>
<feature type="binding site" evidence="15">
    <location>
        <position position="378"/>
    </location>
    <ligand>
        <name>Mg(2+)</name>
        <dbReference type="ChEBI" id="CHEBI:18420"/>
        <label>1</label>
    </ligand>
</feature>
<keyword evidence="12 14" id="KW-0539">Nucleus</keyword>
<dbReference type="InterPro" id="IPR053848">
    <property type="entry name" value="IMS_HHH_1"/>
</dbReference>
<evidence type="ECO:0000256" key="5">
    <source>
        <dbReference type="ARBA" id="ARBA00022679"/>
    </source>
</evidence>
<dbReference type="InterPro" id="IPR038401">
    <property type="entry name" value="Rev1_C_sf"/>
</dbReference>
<feature type="compositionally biased region" description="Polar residues" evidence="16">
    <location>
        <begin position="937"/>
        <end position="952"/>
    </location>
</feature>
<evidence type="ECO:0000256" key="15">
    <source>
        <dbReference type="PIRSR" id="PIRSR036573-2"/>
    </source>
</evidence>
<dbReference type="Proteomes" id="UP001203852">
    <property type="component" value="Unassembled WGS sequence"/>
</dbReference>
<evidence type="ECO:0000256" key="3">
    <source>
        <dbReference type="ARBA" id="ARBA00020399"/>
    </source>
</evidence>
<dbReference type="GO" id="GO:0042276">
    <property type="term" value="P:error-prone translesion synthesis"/>
    <property type="evidence" value="ECO:0007669"/>
    <property type="project" value="InterPro"/>
</dbReference>
<feature type="binding site" evidence="15">
    <location>
        <position position="473"/>
    </location>
    <ligand>
        <name>Mg(2+)</name>
        <dbReference type="ChEBI" id="CHEBI:18420"/>
        <label>1</label>
    </ligand>
</feature>
<dbReference type="InterPro" id="IPR001126">
    <property type="entry name" value="UmuC"/>
</dbReference>
<dbReference type="Pfam" id="PF14377">
    <property type="entry name" value="UBM"/>
    <property type="match status" value="3"/>
</dbReference>
<evidence type="ECO:0000256" key="9">
    <source>
        <dbReference type="ARBA" id="ARBA00022842"/>
    </source>
</evidence>
<feature type="region of interest" description="Disordered" evidence="16">
    <location>
        <begin position="871"/>
        <end position="904"/>
    </location>
</feature>
<dbReference type="PROSITE" id="PS50173">
    <property type="entry name" value="UMUC"/>
    <property type="match status" value="1"/>
</dbReference>
<feature type="binding site" evidence="15">
    <location>
        <position position="474"/>
    </location>
    <ligand>
        <name>Mg(2+)</name>
        <dbReference type="ChEBI" id="CHEBI:18420"/>
        <label>1</label>
    </ligand>
</feature>
<evidence type="ECO:0000256" key="16">
    <source>
        <dbReference type="SAM" id="MobiDB-lite"/>
    </source>
</evidence>
<evidence type="ECO:0000259" key="17">
    <source>
        <dbReference type="PROSITE" id="PS50172"/>
    </source>
</evidence>
<comment type="cofactor">
    <cofactor evidence="15">
        <name>Mg(2+)</name>
        <dbReference type="ChEBI" id="CHEBI:18420"/>
    </cofactor>
    <text evidence="15">Binds 2 magnesium ions.</text>
</comment>
<evidence type="ECO:0000256" key="12">
    <source>
        <dbReference type="ARBA" id="ARBA00023242"/>
    </source>
</evidence>
<dbReference type="SUPFAM" id="SSF56672">
    <property type="entry name" value="DNA/RNA polymerases"/>
    <property type="match status" value="1"/>
</dbReference>
<evidence type="ECO:0000256" key="7">
    <source>
        <dbReference type="ARBA" id="ARBA00022723"/>
    </source>
</evidence>
<accession>A0AAN6DNY0</accession>
<dbReference type="PANTHER" id="PTHR45990">
    <property type="entry name" value="DNA REPAIR PROTEIN REV1"/>
    <property type="match status" value="1"/>
</dbReference>
<dbReference type="PIRSF" id="PIRSF036573">
    <property type="entry name" value="REV1"/>
    <property type="match status" value="1"/>
</dbReference>
<keyword evidence="7 15" id="KW-0479">Metal-binding</keyword>
<dbReference type="Gene3D" id="6.10.250.1490">
    <property type="match status" value="1"/>
</dbReference>
<evidence type="ECO:0000256" key="13">
    <source>
        <dbReference type="ARBA" id="ARBA00058985"/>
    </source>
</evidence>
<dbReference type="EMBL" id="MU404359">
    <property type="protein sequence ID" value="KAI1609899.1"/>
    <property type="molecule type" value="Genomic_DNA"/>
</dbReference>
<dbReference type="PROSITE" id="PS50172">
    <property type="entry name" value="BRCT"/>
    <property type="match status" value="1"/>
</dbReference>
<dbReference type="Gene3D" id="3.30.1490.100">
    <property type="entry name" value="DNA polymerase, Y-family, little finger domain"/>
    <property type="match status" value="1"/>
</dbReference>